<feature type="transmembrane region" description="Helical" evidence="1">
    <location>
        <begin position="20"/>
        <end position="39"/>
    </location>
</feature>
<organism evidence="2 3">
    <name type="scientific">Candidatus Kuenenbacteria bacterium HGW-Kuenenbacteria-1</name>
    <dbReference type="NCBI Taxonomy" id="2013812"/>
    <lineage>
        <taxon>Bacteria</taxon>
        <taxon>Candidatus Kueneniibacteriota</taxon>
    </lineage>
</organism>
<evidence type="ECO:0000313" key="2">
    <source>
        <dbReference type="EMBL" id="PKL71995.1"/>
    </source>
</evidence>
<dbReference type="Proteomes" id="UP000233414">
    <property type="component" value="Unassembled WGS sequence"/>
</dbReference>
<protein>
    <recommendedName>
        <fullName evidence="4">PrgI family protein</fullName>
    </recommendedName>
</protein>
<sequence>MNQFAVPQFISVENTIIGKVTTRQFVIFLIAGLLIFICFKLSDFSLFLLEAVVILVIVSLFAFYKPNGQLFHIFLIAFIKTYRKPALRIWKKEKLSHHQIKKSKLNFQN</sequence>
<dbReference type="InterPro" id="IPR024414">
    <property type="entry name" value="Uncharacterised_PrgI"/>
</dbReference>
<dbReference type="AlphaFoldDB" id="A0A2N1UMT8"/>
<evidence type="ECO:0000256" key="1">
    <source>
        <dbReference type="SAM" id="Phobius"/>
    </source>
</evidence>
<proteinExistence type="predicted"/>
<reference evidence="2 3" key="1">
    <citation type="journal article" date="2017" name="ISME J.">
        <title>Potential for microbial H2 and metal transformations associated with novel bacteria and archaea in deep terrestrial subsurface sediments.</title>
        <authorList>
            <person name="Hernsdorf A.W."/>
            <person name="Amano Y."/>
            <person name="Miyakawa K."/>
            <person name="Ise K."/>
            <person name="Suzuki Y."/>
            <person name="Anantharaman K."/>
            <person name="Probst A."/>
            <person name="Burstein D."/>
            <person name="Thomas B.C."/>
            <person name="Banfield J.F."/>
        </authorList>
    </citation>
    <scope>NUCLEOTIDE SEQUENCE [LARGE SCALE GENOMIC DNA]</scope>
    <source>
        <strain evidence="2">HGW-Kuenenbacteria-1</strain>
    </source>
</reference>
<name>A0A2N1UMT8_9BACT</name>
<comment type="caution">
    <text evidence="2">The sequence shown here is derived from an EMBL/GenBank/DDBJ whole genome shotgun (WGS) entry which is preliminary data.</text>
</comment>
<keyword evidence="1" id="KW-0472">Membrane</keyword>
<keyword evidence="1" id="KW-1133">Transmembrane helix</keyword>
<evidence type="ECO:0000313" key="3">
    <source>
        <dbReference type="Proteomes" id="UP000233414"/>
    </source>
</evidence>
<accession>A0A2N1UMT8</accession>
<dbReference type="Pfam" id="PF12666">
    <property type="entry name" value="PrgI"/>
    <property type="match status" value="1"/>
</dbReference>
<keyword evidence="1" id="KW-0812">Transmembrane</keyword>
<feature type="transmembrane region" description="Helical" evidence="1">
    <location>
        <begin position="46"/>
        <end position="64"/>
    </location>
</feature>
<gene>
    <name evidence="2" type="ORF">CVV26_03350</name>
</gene>
<dbReference type="EMBL" id="PGYQ01000022">
    <property type="protein sequence ID" value="PKL71995.1"/>
    <property type="molecule type" value="Genomic_DNA"/>
</dbReference>
<evidence type="ECO:0008006" key="4">
    <source>
        <dbReference type="Google" id="ProtNLM"/>
    </source>
</evidence>